<feature type="repeat" description="PPR" evidence="3">
    <location>
        <begin position="252"/>
        <end position="286"/>
    </location>
</feature>
<comment type="caution">
    <text evidence="5">The sequence shown here is derived from an EMBL/GenBank/DDBJ whole genome shotgun (WGS) entry which is preliminary data.</text>
</comment>
<dbReference type="Pfam" id="PF20431">
    <property type="entry name" value="E_motif"/>
    <property type="match status" value="1"/>
</dbReference>
<organism evidence="5 6">
    <name type="scientific">Cephalotus follicularis</name>
    <name type="common">Albany pitcher plant</name>
    <dbReference type="NCBI Taxonomy" id="3775"/>
    <lineage>
        <taxon>Eukaryota</taxon>
        <taxon>Viridiplantae</taxon>
        <taxon>Streptophyta</taxon>
        <taxon>Embryophyta</taxon>
        <taxon>Tracheophyta</taxon>
        <taxon>Spermatophyta</taxon>
        <taxon>Magnoliopsida</taxon>
        <taxon>eudicotyledons</taxon>
        <taxon>Gunneridae</taxon>
        <taxon>Pentapetalae</taxon>
        <taxon>rosids</taxon>
        <taxon>fabids</taxon>
        <taxon>Oxalidales</taxon>
        <taxon>Cephalotaceae</taxon>
        <taxon>Cephalotus</taxon>
    </lineage>
</organism>
<keyword evidence="2" id="KW-0677">Repeat</keyword>
<dbReference type="SUPFAM" id="SSF48452">
    <property type="entry name" value="TPR-like"/>
    <property type="match status" value="1"/>
</dbReference>
<dbReference type="AlphaFoldDB" id="A0A1Q3CKC5"/>
<dbReference type="Proteomes" id="UP000187406">
    <property type="component" value="Unassembled WGS sequence"/>
</dbReference>
<dbReference type="Gene3D" id="1.25.40.10">
    <property type="entry name" value="Tetratricopeptide repeat domain"/>
    <property type="match status" value="5"/>
</dbReference>
<evidence type="ECO:0000313" key="6">
    <source>
        <dbReference type="Proteomes" id="UP000187406"/>
    </source>
</evidence>
<dbReference type="Pfam" id="PF01535">
    <property type="entry name" value="PPR"/>
    <property type="match status" value="7"/>
</dbReference>
<dbReference type="PANTHER" id="PTHR47926:SF543">
    <property type="entry name" value="(WILD MALAYSIAN BANANA) HYPOTHETICAL PROTEIN"/>
    <property type="match status" value="1"/>
</dbReference>
<dbReference type="GO" id="GO:0009451">
    <property type="term" value="P:RNA modification"/>
    <property type="evidence" value="ECO:0007669"/>
    <property type="project" value="InterPro"/>
</dbReference>
<dbReference type="PANTHER" id="PTHR47926">
    <property type="entry name" value="PENTATRICOPEPTIDE REPEAT-CONTAINING PROTEIN"/>
    <property type="match status" value="1"/>
</dbReference>
<feature type="repeat" description="PPR" evidence="3">
    <location>
        <begin position="154"/>
        <end position="188"/>
    </location>
</feature>
<dbReference type="FunFam" id="1.25.40.10:FF:000343">
    <property type="entry name" value="Pentatricopeptide repeat-containing protein At3g58590"/>
    <property type="match status" value="1"/>
</dbReference>
<gene>
    <name evidence="5" type="ORF">CFOL_v3_24160</name>
</gene>
<dbReference type="OrthoDB" id="3231855at2759"/>
<evidence type="ECO:0000259" key="4">
    <source>
        <dbReference type="Pfam" id="PF14432"/>
    </source>
</evidence>
<dbReference type="InterPro" id="IPR046960">
    <property type="entry name" value="PPR_At4g14850-like_plant"/>
</dbReference>
<dbReference type="InParanoid" id="A0A1Q3CKC5"/>
<dbReference type="InterPro" id="IPR046848">
    <property type="entry name" value="E_motif"/>
</dbReference>
<protein>
    <submittedName>
        <fullName evidence="5">PPR domain-containing protein/PPR_2 domain-containing protein/DYW_deaminase domain-containing protein</fullName>
    </submittedName>
</protein>
<dbReference type="InterPro" id="IPR032867">
    <property type="entry name" value="DYW_dom"/>
</dbReference>
<evidence type="ECO:0000256" key="1">
    <source>
        <dbReference type="ARBA" id="ARBA00006643"/>
    </source>
</evidence>
<dbReference type="Pfam" id="PF14432">
    <property type="entry name" value="DYW_deaminase"/>
    <property type="match status" value="1"/>
</dbReference>
<feature type="non-terminal residue" evidence="5">
    <location>
        <position position="1"/>
    </location>
</feature>
<dbReference type="FunCoup" id="A0A1Q3CKC5">
    <property type="interactions" value="8"/>
</dbReference>
<proteinExistence type="inferred from homology"/>
<dbReference type="Pfam" id="PF13041">
    <property type="entry name" value="PPR_2"/>
    <property type="match status" value="2"/>
</dbReference>
<evidence type="ECO:0000256" key="3">
    <source>
        <dbReference type="PROSITE-ProRule" id="PRU00708"/>
    </source>
</evidence>
<feature type="repeat" description="PPR" evidence="3">
    <location>
        <begin position="492"/>
        <end position="527"/>
    </location>
</feature>
<reference evidence="6" key="1">
    <citation type="submission" date="2016-04" db="EMBL/GenBank/DDBJ databases">
        <title>Cephalotus genome sequencing.</title>
        <authorList>
            <person name="Fukushima K."/>
            <person name="Hasebe M."/>
            <person name="Fang X."/>
        </authorList>
    </citation>
    <scope>NUCLEOTIDE SEQUENCE [LARGE SCALE GENOMIC DNA]</scope>
    <source>
        <strain evidence="6">cv. St1</strain>
    </source>
</reference>
<dbReference type="InterPro" id="IPR011990">
    <property type="entry name" value="TPR-like_helical_dom_sf"/>
</dbReference>
<comment type="similarity">
    <text evidence="1">Belongs to the PPR family. PCMP-H subfamily.</text>
</comment>
<evidence type="ECO:0000256" key="2">
    <source>
        <dbReference type="ARBA" id="ARBA00022737"/>
    </source>
</evidence>
<dbReference type="EMBL" id="BDDD01002241">
    <property type="protein sequence ID" value="GAV80700.1"/>
    <property type="molecule type" value="Genomic_DNA"/>
</dbReference>
<accession>A0A1Q3CKC5</accession>
<dbReference type="FunFam" id="1.25.40.10:FF:000366">
    <property type="entry name" value="Pentatricopeptide (PPR) repeat-containing protein"/>
    <property type="match status" value="1"/>
</dbReference>
<keyword evidence="6" id="KW-1185">Reference proteome</keyword>
<dbReference type="FunFam" id="1.25.40.10:FF:000031">
    <property type="entry name" value="Pentatricopeptide repeat-containing protein mitochondrial"/>
    <property type="match status" value="1"/>
</dbReference>
<dbReference type="NCBIfam" id="TIGR00756">
    <property type="entry name" value="PPR"/>
    <property type="match status" value="4"/>
</dbReference>
<feature type="repeat" description="PPR" evidence="3">
    <location>
        <begin position="354"/>
        <end position="388"/>
    </location>
</feature>
<feature type="domain" description="DYW" evidence="4">
    <location>
        <begin position="672"/>
        <end position="764"/>
    </location>
</feature>
<dbReference type="FunFam" id="1.25.40.10:FF:001086">
    <property type="entry name" value="Pentatricopeptide repeat-containing protein At4g33170"/>
    <property type="match status" value="1"/>
</dbReference>
<dbReference type="InterPro" id="IPR002885">
    <property type="entry name" value="PPR_rpt"/>
</dbReference>
<evidence type="ECO:0000313" key="5">
    <source>
        <dbReference type="EMBL" id="GAV80700.1"/>
    </source>
</evidence>
<dbReference type="PROSITE" id="PS51375">
    <property type="entry name" value="PPR"/>
    <property type="match status" value="5"/>
</dbReference>
<dbReference type="GO" id="GO:0003723">
    <property type="term" value="F:RNA binding"/>
    <property type="evidence" value="ECO:0007669"/>
    <property type="project" value="InterPro"/>
</dbReference>
<dbReference type="GO" id="GO:0008270">
    <property type="term" value="F:zinc ion binding"/>
    <property type="evidence" value="ECO:0007669"/>
    <property type="project" value="InterPro"/>
</dbReference>
<name>A0A1Q3CKC5_CEPFO</name>
<sequence length="764" mass="85749">GKSTHALVITSGEYPDCFLTNNLITMYSKCGSLSYARLLFDKSPNRDLVTWNSILAAYAHSVDSQINNIEEGFRLFRLFLLQSFASSNRLTLAPVLKLCSLSGYVWASEAVHGYAMKIGLEWDVFVSGSLVNIYSKFERIREARVLFDAMAERDVVLWNVMLRAYLELHLEEEALCFFSAFHRSGLRPDHFGIHFVLSGTNDLGLGQQIHCATLKSGFDSVVSVANSLINMYSKLGCVYFARKIFSDMNEMDLISWNSMISSCAQSGLGKEAVDIFLDLLREGLRPDHFTLASVLRACPSLMEGLHLSSQLHVHAIKRCTITDSFVLTTLIDVYSRSGKMEEAEFLFASKDAFDLATWNAMMFGYIWSNDSHKALKLFSVMHGKGERSDQITLATTVKACGCLEGLEQGKQIHAYSIKCGFDSDLYPFVGTSLVDMYAKCGDIEDAYRLFKRMDVRDVAPWNSMFMGLAQHGNGEEALNLFKVMKSHGIEPDAITFIGVLSACSHSGLVNEAYEYFNAMQKNYGIEPEIEHYSCLVDALGRAGHVQEAEKLIVSMPYEASASMHRALLGACRVQGDTETGRRVATRLLALEPSDSAAYVLLSNIYAAANRWNDMTDARRSMKKKNVKKDPGFSWIDVKNKVHLFVVDDRSHPQADLIYVKVEDLIKTIKAVGYVPDMDFVLLDVEDEEKERALYYHSEKLAIAYGLISTPPSATIRVIKNLRVCGDCHNAIKYISKVSEREIVLRDANRFHHFRDGKCSCGDFW</sequence>
<feature type="repeat" description="PPR" evidence="3">
    <location>
        <begin position="457"/>
        <end position="491"/>
    </location>
</feature>